<feature type="domain" description="Histidine kinase" evidence="11">
    <location>
        <begin position="213"/>
        <end position="405"/>
    </location>
</feature>
<dbReference type="CDD" id="cd00075">
    <property type="entry name" value="HATPase"/>
    <property type="match status" value="1"/>
</dbReference>
<dbReference type="InterPro" id="IPR036097">
    <property type="entry name" value="HisK_dim/P_sf"/>
</dbReference>
<dbReference type="Pfam" id="PF02518">
    <property type="entry name" value="HATPase_c"/>
    <property type="match status" value="1"/>
</dbReference>
<gene>
    <name evidence="12" type="ORF">fsci_12100</name>
</gene>
<dbReference type="PANTHER" id="PTHR44936">
    <property type="entry name" value="SENSOR PROTEIN CREC"/>
    <property type="match status" value="1"/>
</dbReference>
<evidence type="ECO:0000256" key="10">
    <source>
        <dbReference type="SAM" id="Phobius"/>
    </source>
</evidence>
<comment type="catalytic activity">
    <reaction evidence="1">
        <text>ATP + protein L-histidine = ADP + protein N-phospho-L-histidine.</text>
        <dbReference type="EC" id="2.7.13.3"/>
    </reaction>
</comment>
<keyword evidence="7" id="KW-0547">Nucleotide-binding</keyword>
<evidence type="ECO:0000256" key="6">
    <source>
        <dbReference type="ARBA" id="ARBA00022679"/>
    </source>
</evidence>
<evidence type="ECO:0000256" key="7">
    <source>
        <dbReference type="ARBA" id="ARBA00022741"/>
    </source>
</evidence>
<evidence type="ECO:0000256" key="3">
    <source>
        <dbReference type="ARBA" id="ARBA00012438"/>
    </source>
</evidence>
<keyword evidence="13" id="KW-1185">Reference proteome</keyword>
<dbReference type="InterPro" id="IPR050980">
    <property type="entry name" value="2C_sensor_his_kinase"/>
</dbReference>
<keyword evidence="10" id="KW-1133">Transmembrane helix</keyword>
<dbReference type="Gene3D" id="1.10.287.130">
    <property type="match status" value="1"/>
</dbReference>
<evidence type="ECO:0000313" key="12">
    <source>
        <dbReference type="EMBL" id="GMN89724.1"/>
    </source>
</evidence>
<dbReference type="CDD" id="cd00082">
    <property type="entry name" value="HisKA"/>
    <property type="match status" value="1"/>
</dbReference>
<accession>A0ABQ6PGW0</accession>
<comment type="subcellular location">
    <subcellularLocation>
        <location evidence="2">Cell membrane</location>
        <topology evidence="2">Multi-pass membrane protein</topology>
    </subcellularLocation>
</comment>
<keyword evidence="5" id="KW-0597">Phosphoprotein</keyword>
<dbReference type="PANTHER" id="PTHR44936:SF10">
    <property type="entry name" value="SENSOR PROTEIN RSTB"/>
    <property type="match status" value="1"/>
</dbReference>
<dbReference type="PROSITE" id="PS50109">
    <property type="entry name" value="HIS_KIN"/>
    <property type="match status" value="1"/>
</dbReference>
<dbReference type="SMART" id="SM00388">
    <property type="entry name" value="HisKA"/>
    <property type="match status" value="1"/>
</dbReference>
<dbReference type="EC" id="2.7.13.3" evidence="3"/>
<keyword evidence="8" id="KW-0418">Kinase</keyword>
<dbReference type="EMBL" id="BTHG01000004">
    <property type="protein sequence ID" value="GMN89724.1"/>
    <property type="molecule type" value="Genomic_DNA"/>
</dbReference>
<evidence type="ECO:0000256" key="4">
    <source>
        <dbReference type="ARBA" id="ARBA00022475"/>
    </source>
</evidence>
<sequence length="405" mass="46813">MNFLKQQWIQLYLGVIFLLLVFCVIFFQLTNLPQYKIPFSKLVPQLNIIFHSNYESTNSLYKHFEKIDEIKPEILEISETQAKKYPIYYIGKKSHPFPPPIDFFQPFVLKSDNHYFYIKLEIKPYFSVLASIYVVLLVLILFVMSIFIKVMSKRTEKPFLILNKSLEQLTHNLFSRLPISDETKQTAKASQNIQKLQNYMQEILNKRTLMLAAISHDLKTPLTRLKLRTEILNLNQDLYMKDIDEMEAIINSVSLFSQSTASIEHPVYFDLSSLIDAMCEDLSDNNIEIQKNISPNIHYQGKLTSIKRAIYNIIDNACKHGKIGIKISLKKIDEQIICQISDMGKGITQENLHQIFLPFYREDKARNTPGSGLGLTISKEIIESHGGTIKAYLNKPNGLVIKILL</sequence>
<feature type="transmembrane region" description="Helical" evidence="10">
    <location>
        <begin position="125"/>
        <end position="148"/>
    </location>
</feature>
<keyword evidence="10" id="KW-0812">Transmembrane</keyword>
<dbReference type="InterPro" id="IPR003594">
    <property type="entry name" value="HATPase_dom"/>
</dbReference>
<evidence type="ECO:0000256" key="8">
    <source>
        <dbReference type="ARBA" id="ARBA00022777"/>
    </source>
</evidence>
<organism evidence="12 13">
    <name type="scientific">Francisella sciaenopsi</name>
    <dbReference type="NCBI Taxonomy" id="3055034"/>
    <lineage>
        <taxon>Bacteria</taxon>
        <taxon>Pseudomonadati</taxon>
        <taxon>Pseudomonadota</taxon>
        <taxon>Gammaproteobacteria</taxon>
        <taxon>Thiotrichales</taxon>
        <taxon>Francisellaceae</taxon>
        <taxon>Francisella</taxon>
    </lineage>
</organism>
<dbReference type="InterPro" id="IPR036890">
    <property type="entry name" value="HATPase_C_sf"/>
</dbReference>
<dbReference type="PRINTS" id="PR00344">
    <property type="entry name" value="BCTRLSENSOR"/>
</dbReference>
<protein>
    <recommendedName>
        <fullName evidence="3">histidine kinase</fullName>
        <ecNumber evidence="3">2.7.13.3</ecNumber>
    </recommendedName>
</protein>
<comment type="caution">
    <text evidence="12">The sequence shown here is derived from an EMBL/GenBank/DDBJ whole genome shotgun (WGS) entry which is preliminary data.</text>
</comment>
<dbReference type="SMART" id="SM00387">
    <property type="entry name" value="HATPase_c"/>
    <property type="match status" value="1"/>
</dbReference>
<dbReference type="InterPro" id="IPR005467">
    <property type="entry name" value="His_kinase_dom"/>
</dbReference>
<dbReference type="Gene3D" id="3.30.565.10">
    <property type="entry name" value="Histidine kinase-like ATPase, C-terminal domain"/>
    <property type="match status" value="1"/>
</dbReference>
<proteinExistence type="predicted"/>
<evidence type="ECO:0000256" key="9">
    <source>
        <dbReference type="ARBA" id="ARBA00022840"/>
    </source>
</evidence>
<evidence type="ECO:0000259" key="11">
    <source>
        <dbReference type="PROSITE" id="PS50109"/>
    </source>
</evidence>
<keyword evidence="4" id="KW-1003">Cell membrane</keyword>
<feature type="transmembrane region" description="Helical" evidence="10">
    <location>
        <begin position="12"/>
        <end position="30"/>
    </location>
</feature>
<reference evidence="12 13" key="1">
    <citation type="journal article" date="2024" name="Dis. Aquat. Organ.">
        <title>Francisella sciaenopsi sp. nov. isolated from diseased red drum Sciaenops ocellatus in Florida, USA.</title>
        <authorList>
            <person name="Kawahara M."/>
            <person name="Cody T.T."/>
            <person name="Yanong R.P.E."/>
            <person name="Henderson E."/>
            <person name="Yazdi Z."/>
            <person name="Soto E."/>
        </authorList>
    </citation>
    <scope>NUCLEOTIDE SEQUENCE [LARGE SCALE GENOMIC DNA]</scope>
    <source>
        <strain evidence="12 13">R22-20-7</strain>
    </source>
</reference>
<evidence type="ECO:0000256" key="5">
    <source>
        <dbReference type="ARBA" id="ARBA00022553"/>
    </source>
</evidence>
<keyword evidence="9" id="KW-0067">ATP-binding</keyword>
<evidence type="ECO:0000256" key="2">
    <source>
        <dbReference type="ARBA" id="ARBA00004651"/>
    </source>
</evidence>
<dbReference type="SUPFAM" id="SSF47384">
    <property type="entry name" value="Homodimeric domain of signal transducing histidine kinase"/>
    <property type="match status" value="1"/>
</dbReference>
<dbReference type="InterPro" id="IPR004358">
    <property type="entry name" value="Sig_transdc_His_kin-like_C"/>
</dbReference>
<dbReference type="RefSeq" id="WP_407877490.1">
    <property type="nucleotide sequence ID" value="NZ_BTHG01000004.1"/>
</dbReference>
<dbReference type="Proteomes" id="UP001628164">
    <property type="component" value="Unassembled WGS sequence"/>
</dbReference>
<dbReference type="InterPro" id="IPR003661">
    <property type="entry name" value="HisK_dim/P_dom"/>
</dbReference>
<name>A0ABQ6PGW0_9GAMM</name>
<evidence type="ECO:0000313" key="13">
    <source>
        <dbReference type="Proteomes" id="UP001628164"/>
    </source>
</evidence>
<evidence type="ECO:0000256" key="1">
    <source>
        <dbReference type="ARBA" id="ARBA00000085"/>
    </source>
</evidence>
<keyword evidence="6" id="KW-0808">Transferase</keyword>
<dbReference type="SUPFAM" id="SSF55874">
    <property type="entry name" value="ATPase domain of HSP90 chaperone/DNA topoisomerase II/histidine kinase"/>
    <property type="match status" value="1"/>
</dbReference>
<keyword evidence="10" id="KW-0472">Membrane</keyword>